<dbReference type="EMBL" id="CP126209">
    <property type="protein sequence ID" value="WIA10210.1"/>
    <property type="molecule type" value="Genomic_DNA"/>
</dbReference>
<feature type="region of interest" description="Disordered" evidence="1">
    <location>
        <begin position="296"/>
        <end position="323"/>
    </location>
</feature>
<feature type="region of interest" description="Disordered" evidence="1">
    <location>
        <begin position="210"/>
        <end position="232"/>
    </location>
</feature>
<dbReference type="PANTHER" id="PTHR47570">
    <property type="entry name" value="ZINC ION BINDING PROTEIN"/>
    <property type="match status" value="1"/>
</dbReference>
<keyword evidence="4" id="KW-1185">Reference proteome</keyword>
<proteinExistence type="predicted"/>
<evidence type="ECO:0000256" key="1">
    <source>
        <dbReference type="SAM" id="MobiDB-lite"/>
    </source>
</evidence>
<accession>A0ABY8TM97</accession>
<dbReference type="Proteomes" id="UP001244341">
    <property type="component" value="Chromosome 2b"/>
</dbReference>
<dbReference type="InterPro" id="IPR046824">
    <property type="entry name" value="Mss51-like_C"/>
</dbReference>
<feature type="region of interest" description="Disordered" evidence="1">
    <location>
        <begin position="36"/>
        <end position="60"/>
    </location>
</feature>
<gene>
    <name evidence="3" type="ORF">OEZ85_010412</name>
</gene>
<name>A0ABY8TM97_TETOB</name>
<evidence type="ECO:0000313" key="3">
    <source>
        <dbReference type="EMBL" id="WIA10210.1"/>
    </source>
</evidence>
<organism evidence="3 4">
    <name type="scientific">Tetradesmus obliquus</name>
    <name type="common">Green alga</name>
    <name type="synonym">Acutodesmus obliquus</name>
    <dbReference type="NCBI Taxonomy" id="3088"/>
    <lineage>
        <taxon>Eukaryota</taxon>
        <taxon>Viridiplantae</taxon>
        <taxon>Chlorophyta</taxon>
        <taxon>core chlorophytes</taxon>
        <taxon>Chlorophyceae</taxon>
        <taxon>CS clade</taxon>
        <taxon>Sphaeropleales</taxon>
        <taxon>Scenedesmaceae</taxon>
        <taxon>Tetradesmus</taxon>
    </lineage>
</organism>
<feature type="compositionally biased region" description="Low complexity" evidence="1">
    <location>
        <begin position="43"/>
        <end position="60"/>
    </location>
</feature>
<feature type="compositionally biased region" description="Polar residues" evidence="1">
    <location>
        <begin position="313"/>
        <end position="322"/>
    </location>
</feature>
<evidence type="ECO:0000313" key="4">
    <source>
        <dbReference type="Proteomes" id="UP001244341"/>
    </source>
</evidence>
<sequence length="389" mass="40790">MQLPIVPTTQQQWETAWAPLNPALLPSWGAVQQHAADSHIHKQQAQQQQQQQQQQEGEQQEQQVLQQLPCSWSEYYQLRGTPLESPAALALHFPLTLWHCLAQLLPAHGWPLPPPGQRITIAYLGPQSEVLLLPAFAELAALLPQHQLDIHMIGPDVPEQLHGKACTAAATLHGGLTVSCWAGCFHDILQDWEHAAAAAAAATAAAAAEPAPSQQTAGSAQGPTAAATAAAAEAEAAEDCASRVQQEQGEWGPAVPPLGLLHFVFAANAGLPAFPAWLPTLQQLLQLSKHGCSAQAAAQGPGDAAAGGSAGDNKTSSGSGRSSLKGPVPVLFSDYCEEAAVNSQQMVPGLLGCGFDLQCQLNPFRQPVGVSSHGTGLPACSNGFLFGWL</sequence>
<feature type="compositionally biased region" description="Low complexity" evidence="1">
    <location>
        <begin position="296"/>
        <end position="307"/>
    </location>
</feature>
<dbReference type="Pfam" id="PF20179">
    <property type="entry name" value="MSS51_C"/>
    <property type="match status" value="1"/>
</dbReference>
<dbReference type="PANTHER" id="PTHR47570:SF1">
    <property type="entry name" value="ZINC ION BINDING PROTEIN"/>
    <property type="match status" value="1"/>
</dbReference>
<feature type="compositionally biased region" description="Polar residues" evidence="1">
    <location>
        <begin position="212"/>
        <end position="222"/>
    </location>
</feature>
<feature type="domain" description="Mitochondrial splicing suppressor 51-like C-terminal" evidence="2">
    <location>
        <begin position="94"/>
        <end position="201"/>
    </location>
</feature>
<reference evidence="3 4" key="1">
    <citation type="submission" date="2023-05" db="EMBL/GenBank/DDBJ databases">
        <title>A 100% complete, gapless, phased diploid assembly of the Scenedesmus obliquus UTEX 3031 genome.</title>
        <authorList>
            <person name="Biondi T.C."/>
            <person name="Hanschen E.R."/>
            <person name="Kwon T."/>
            <person name="Eng W."/>
            <person name="Kruse C.P.S."/>
            <person name="Koehler S.I."/>
            <person name="Kunde Y."/>
            <person name="Gleasner C.D."/>
            <person name="You Mak K.T."/>
            <person name="Polle J."/>
            <person name="Hovde B.T."/>
            <person name="Starkenburg S.R."/>
        </authorList>
    </citation>
    <scope>NUCLEOTIDE SEQUENCE [LARGE SCALE GENOMIC DNA]</scope>
    <source>
        <strain evidence="3 4">DOE0152z</strain>
    </source>
</reference>
<protein>
    <recommendedName>
        <fullName evidence="2">Mitochondrial splicing suppressor 51-like C-terminal domain-containing protein</fullName>
    </recommendedName>
</protein>
<evidence type="ECO:0000259" key="2">
    <source>
        <dbReference type="Pfam" id="PF20179"/>
    </source>
</evidence>